<dbReference type="Pfam" id="PF05030">
    <property type="entry name" value="SSXT"/>
    <property type="match status" value="1"/>
</dbReference>
<dbReference type="CDD" id="cd00167">
    <property type="entry name" value="SANT"/>
    <property type="match status" value="1"/>
</dbReference>
<dbReference type="AlphaFoldDB" id="A0A9C7UN18"/>
<evidence type="ECO:0000259" key="6">
    <source>
        <dbReference type="PROSITE" id="PS50090"/>
    </source>
</evidence>
<name>A0A9C7UN18_9RHOD</name>
<dbReference type="InterPro" id="IPR007726">
    <property type="entry name" value="SS18_N"/>
</dbReference>
<dbReference type="NCBIfam" id="TIGR01557">
    <property type="entry name" value="myb_SHAQKYF"/>
    <property type="match status" value="1"/>
</dbReference>
<dbReference type="PANTHER" id="PTHR44042">
    <property type="entry name" value="DUPLICATED HOMEODOMAIN-LIKE SUPERFAMILY PROTEIN-RELATED"/>
    <property type="match status" value="1"/>
</dbReference>
<dbReference type="PROSITE" id="PS50090">
    <property type="entry name" value="MYB_LIKE"/>
    <property type="match status" value="1"/>
</dbReference>
<dbReference type="InterPro" id="IPR001005">
    <property type="entry name" value="SANT/Myb"/>
</dbReference>
<dbReference type="Proteomes" id="UP001061958">
    <property type="component" value="Unassembled WGS sequence"/>
</dbReference>
<keyword evidence="4" id="KW-0539">Nucleus</keyword>
<dbReference type="InterPro" id="IPR017930">
    <property type="entry name" value="Myb_dom"/>
</dbReference>
<feature type="compositionally biased region" description="Basic and acidic residues" evidence="5">
    <location>
        <begin position="245"/>
        <end position="254"/>
    </location>
</feature>
<dbReference type="EMBL" id="BQMJ01000007">
    <property type="protein sequence ID" value="GJQ09278.1"/>
    <property type="molecule type" value="Genomic_DNA"/>
</dbReference>
<feature type="region of interest" description="Disordered" evidence="5">
    <location>
        <begin position="232"/>
        <end position="254"/>
    </location>
</feature>
<organism evidence="9 10">
    <name type="scientific">Galdieria partita</name>
    <dbReference type="NCBI Taxonomy" id="83374"/>
    <lineage>
        <taxon>Eukaryota</taxon>
        <taxon>Rhodophyta</taxon>
        <taxon>Bangiophyceae</taxon>
        <taxon>Galdieriales</taxon>
        <taxon>Galdieriaceae</taxon>
        <taxon>Galdieria</taxon>
    </lineage>
</organism>
<protein>
    <submittedName>
        <fullName evidence="9">Uncharacterized protein</fullName>
    </submittedName>
</protein>
<evidence type="ECO:0000256" key="4">
    <source>
        <dbReference type="ARBA" id="ARBA00023242"/>
    </source>
</evidence>
<feature type="domain" description="Myb-like" evidence="6">
    <location>
        <begin position="173"/>
        <end position="227"/>
    </location>
</feature>
<gene>
    <name evidence="9" type="ORF">GpartN1_g1069.t1</name>
</gene>
<dbReference type="Pfam" id="PF00249">
    <property type="entry name" value="Myb_DNA-binding"/>
    <property type="match status" value="1"/>
</dbReference>
<comment type="caution">
    <text evidence="9">The sequence shown here is derived from an EMBL/GenBank/DDBJ whole genome shotgun (WGS) entry which is preliminary data.</text>
</comment>
<dbReference type="PROSITE" id="PS51293">
    <property type="entry name" value="SANT"/>
    <property type="match status" value="1"/>
</dbReference>
<evidence type="ECO:0000313" key="9">
    <source>
        <dbReference type="EMBL" id="GJQ09278.1"/>
    </source>
</evidence>
<reference evidence="9" key="2">
    <citation type="submission" date="2022-01" db="EMBL/GenBank/DDBJ databases">
        <authorList>
            <person name="Hirooka S."/>
            <person name="Miyagishima S.Y."/>
        </authorList>
    </citation>
    <scope>NUCLEOTIDE SEQUENCE</scope>
    <source>
        <strain evidence="9">NBRC 102759</strain>
    </source>
</reference>
<dbReference type="InterPro" id="IPR006447">
    <property type="entry name" value="Myb_dom_plants"/>
</dbReference>
<dbReference type="OrthoDB" id="118550at2759"/>
<dbReference type="InterPro" id="IPR017884">
    <property type="entry name" value="SANT_dom"/>
</dbReference>
<dbReference type="PROSITE" id="PS51294">
    <property type="entry name" value="HTH_MYB"/>
    <property type="match status" value="1"/>
</dbReference>
<evidence type="ECO:0000259" key="7">
    <source>
        <dbReference type="PROSITE" id="PS51293"/>
    </source>
</evidence>
<proteinExistence type="inferred from homology"/>
<comment type="similarity">
    <text evidence="1">Belongs to the SS18 family.</text>
</comment>
<dbReference type="InterPro" id="IPR009057">
    <property type="entry name" value="Homeodomain-like_sf"/>
</dbReference>
<dbReference type="SUPFAM" id="SSF46689">
    <property type="entry name" value="Homeodomain-like"/>
    <property type="match status" value="1"/>
</dbReference>
<evidence type="ECO:0000256" key="3">
    <source>
        <dbReference type="ARBA" id="ARBA00023163"/>
    </source>
</evidence>
<reference evidence="9" key="1">
    <citation type="journal article" date="2022" name="Proc. Natl. Acad. Sci. U.S.A.">
        <title>Life cycle and functional genomics of the unicellular red alga Galdieria for elucidating algal and plant evolution and industrial use.</title>
        <authorList>
            <person name="Hirooka S."/>
            <person name="Itabashi T."/>
            <person name="Ichinose T.M."/>
            <person name="Onuma R."/>
            <person name="Fujiwara T."/>
            <person name="Yamashita S."/>
            <person name="Jong L.W."/>
            <person name="Tomita R."/>
            <person name="Iwane A.H."/>
            <person name="Miyagishima S.Y."/>
        </authorList>
    </citation>
    <scope>NUCLEOTIDE SEQUENCE</scope>
    <source>
        <strain evidence="9">NBRC 102759</strain>
    </source>
</reference>
<dbReference type="Gene3D" id="1.10.10.60">
    <property type="entry name" value="Homeodomain-like"/>
    <property type="match status" value="1"/>
</dbReference>
<keyword evidence="2" id="KW-0805">Transcription regulation</keyword>
<accession>A0A9C7UN18</accession>
<evidence type="ECO:0000256" key="2">
    <source>
        <dbReference type="ARBA" id="ARBA00023015"/>
    </source>
</evidence>
<sequence length="254" mass="28968">MERLHDTNGVPNLSEKVDKLLEENHQLIMAALDCQNRGRFQDCLKYQERLQRNLFYLASLADSQLNTATASYSVSGNRQDLATQQKTIPSGYLDGRQQMYNHHPGHPYAQTTWQQGLMDSSDFPRKTVTNRQNLGAPGATITPKFMEAPNNAIASGSQQPIGEPSCGQNSSSEEKREVRYWTHEEHQRFVEGLSKYQKDGKPDLKAIAEYLGTRTPTQVRSHYQKYILKLRKSQQESNSRNQVSKHHDPVHTLN</sequence>
<keyword evidence="10" id="KW-1185">Reference proteome</keyword>
<feature type="region of interest" description="Disordered" evidence="5">
    <location>
        <begin position="152"/>
        <end position="177"/>
    </location>
</feature>
<dbReference type="PANTHER" id="PTHR44042:SF67">
    <property type="entry name" value="MYB-LIKE PROTEIN I"/>
    <property type="match status" value="1"/>
</dbReference>
<keyword evidence="3" id="KW-0804">Transcription</keyword>
<dbReference type="GO" id="GO:0003677">
    <property type="term" value="F:DNA binding"/>
    <property type="evidence" value="ECO:0007669"/>
    <property type="project" value="InterPro"/>
</dbReference>
<evidence type="ECO:0000256" key="1">
    <source>
        <dbReference type="ARBA" id="ARBA00007945"/>
    </source>
</evidence>
<feature type="domain" description="SANT" evidence="7">
    <location>
        <begin position="181"/>
        <end position="233"/>
    </location>
</feature>
<dbReference type="SMART" id="SM00717">
    <property type="entry name" value="SANT"/>
    <property type="match status" value="1"/>
</dbReference>
<feature type="compositionally biased region" description="Polar residues" evidence="5">
    <location>
        <begin position="152"/>
        <end position="171"/>
    </location>
</feature>
<evidence type="ECO:0000259" key="8">
    <source>
        <dbReference type="PROSITE" id="PS51294"/>
    </source>
</evidence>
<evidence type="ECO:0000313" key="10">
    <source>
        <dbReference type="Proteomes" id="UP001061958"/>
    </source>
</evidence>
<feature type="domain" description="HTH myb-type" evidence="8">
    <location>
        <begin position="181"/>
        <end position="231"/>
    </location>
</feature>
<evidence type="ECO:0000256" key="5">
    <source>
        <dbReference type="SAM" id="MobiDB-lite"/>
    </source>
</evidence>